<feature type="domain" description="Transcription regulator AsnC/Lrp ligand binding" evidence="4">
    <location>
        <begin position="242"/>
        <end position="306"/>
    </location>
</feature>
<dbReference type="GO" id="GO:0043565">
    <property type="term" value="F:sequence-specific DNA binding"/>
    <property type="evidence" value="ECO:0007669"/>
    <property type="project" value="InterPro"/>
</dbReference>
<feature type="domain" description="HTH asnC-type" evidence="5">
    <location>
        <begin position="180"/>
        <end position="217"/>
    </location>
</feature>
<dbReference type="PANTHER" id="PTHR30154:SF34">
    <property type="entry name" value="TRANSCRIPTIONAL REGULATOR AZLB"/>
    <property type="match status" value="1"/>
</dbReference>
<dbReference type="GO" id="GO:0005829">
    <property type="term" value="C:cytosol"/>
    <property type="evidence" value="ECO:0007669"/>
    <property type="project" value="TreeGrafter"/>
</dbReference>
<dbReference type="Pfam" id="PF01037">
    <property type="entry name" value="AsnC_trans_reg"/>
    <property type="match status" value="1"/>
</dbReference>
<keyword evidence="7" id="KW-1185">Reference proteome</keyword>
<dbReference type="EMBL" id="AP022614">
    <property type="protein sequence ID" value="BBZ46720.1"/>
    <property type="molecule type" value="Genomic_DNA"/>
</dbReference>
<dbReference type="SUPFAM" id="SSF46785">
    <property type="entry name" value="Winged helix' DNA-binding domain"/>
    <property type="match status" value="2"/>
</dbReference>
<dbReference type="Pfam" id="PF13404">
    <property type="entry name" value="HTH_AsnC-type"/>
    <property type="match status" value="2"/>
</dbReference>
<keyword evidence="1" id="KW-0805">Transcription regulation</keyword>
<evidence type="ECO:0000313" key="7">
    <source>
        <dbReference type="Proteomes" id="UP000467105"/>
    </source>
</evidence>
<feature type="domain" description="HTH asnC-type" evidence="5">
    <location>
        <begin position="5"/>
        <end position="43"/>
    </location>
</feature>
<dbReference type="PRINTS" id="PR00033">
    <property type="entry name" value="HTHASNC"/>
</dbReference>
<dbReference type="AlphaFoldDB" id="A0A7I7YY97"/>
<dbReference type="InterPro" id="IPR036390">
    <property type="entry name" value="WH_DNA-bd_sf"/>
</dbReference>
<dbReference type="RefSeq" id="WP_232066668.1">
    <property type="nucleotide sequence ID" value="NZ_AP022614.1"/>
</dbReference>
<evidence type="ECO:0000256" key="3">
    <source>
        <dbReference type="ARBA" id="ARBA00023163"/>
    </source>
</evidence>
<reference evidence="6 7" key="1">
    <citation type="journal article" date="2019" name="Emerg. Microbes Infect.">
        <title>Comprehensive subspecies identification of 175 nontuberculous mycobacteria species based on 7547 genomic profiles.</title>
        <authorList>
            <person name="Matsumoto Y."/>
            <person name="Kinjo T."/>
            <person name="Motooka D."/>
            <person name="Nabeya D."/>
            <person name="Jung N."/>
            <person name="Uechi K."/>
            <person name="Horii T."/>
            <person name="Iida T."/>
            <person name="Fujita J."/>
            <person name="Nakamura S."/>
        </authorList>
    </citation>
    <scope>NUCLEOTIDE SEQUENCE [LARGE SCALE GENOMIC DNA]</scope>
    <source>
        <strain evidence="6 7">JCM 14742</strain>
    </source>
</reference>
<dbReference type="Gene3D" id="3.30.70.920">
    <property type="match status" value="1"/>
</dbReference>
<evidence type="ECO:0000259" key="5">
    <source>
        <dbReference type="Pfam" id="PF13404"/>
    </source>
</evidence>
<dbReference type="Gene3D" id="1.10.10.10">
    <property type="entry name" value="Winged helix-like DNA-binding domain superfamily/Winged helix DNA-binding domain"/>
    <property type="match status" value="2"/>
</dbReference>
<dbReference type="PANTHER" id="PTHR30154">
    <property type="entry name" value="LEUCINE-RESPONSIVE REGULATORY PROTEIN"/>
    <property type="match status" value="1"/>
</dbReference>
<sequence>MIEPLDGQILHALQLSPRVPFRRIADLVGVPEQTVARRYRKMRRDGAVRVIGVVNPRVHGECQWIVRVHARPDDLPRLAEALVRRPEVTHANVMSGWTELVCVVRAPLGETNDGLLQRLPRTSAVLGMKVDLILHVFGGSSGTQWTGYGHNLSAEQATALLEATAGAESPRAPAPPADDDQPILDALASDGRTPHARLAELTGWSPARVKRRLAALEASATLTYDLELLPELLLGFHVNAMVWLRTPPRHLVRVAGQIAAHDEVASVVAVSGHNNLMAVVICRDVEHLYRYLAERLAVIDDVHSYDVGIRTKRLKQAASLVSHGRLIQGRR</sequence>
<gene>
    <name evidence="6" type="primary">asnC</name>
    <name evidence="6" type="ORF">MPRM_40010</name>
</gene>
<evidence type="ECO:0000259" key="4">
    <source>
        <dbReference type="Pfam" id="PF01037"/>
    </source>
</evidence>
<dbReference type="Proteomes" id="UP000467105">
    <property type="component" value="Chromosome"/>
</dbReference>
<keyword evidence="2" id="KW-0238">DNA-binding</keyword>
<dbReference type="SMART" id="SM00344">
    <property type="entry name" value="HTH_ASNC"/>
    <property type="match status" value="2"/>
</dbReference>
<proteinExistence type="predicted"/>
<dbReference type="InterPro" id="IPR036388">
    <property type="entry name" value="WH-like_DNA-bd_sf"/>
</dbReference>
<accession>A0A7I7YY97</accession>
<dbReference type="SUPFAM" id="SSF54909">
    <property type="entry name" value="Dimeric alpha+beta barrel"/>
    <property type="match status" value="1"/>
</dbReference>
<evidence type="ECO:0000256" key="2">
    <source>
        <dbReference type="ARBA" id="ARBA00023125"/>
    </source>
</evidence>
<evidence type="ECO:0000313" key="6">
    <source>
        <dbReference type="EMBL" id="BBZ46720.1"/>
    </source>
</evidence>
<protein>
    <submittedName>
        <fullName evidence="6">AsnC family transcriptional regulator</fullName>
    </submittedName>
</protein>
<organism evidence="6 7">
    <name type="scientific">Mycobacterium parmense</name>
    <dbReference type="NCBI Taxonomy" id="185642"/>
    <lineage>
        <taxon>Bacteria</taxon>
        <taxon>Bacillati</taxon>
        <taxon>Actinomycetota</taxon>
        <taxon>Actinomycetes</taxon>
        <taxon>Mycobacteriales</taxon>
        <taxon>Mycobacteriaceae</taxon>
        <taxon>Mycobacterium</taxon>
        <taxon>Mycobacterium simiae complex</taxon>
    </lineage>
</organism>
<dbReference type="GO" id="GO:0043200">
    <property type="term" value="P:response to amino acid"/>
    <property type="evidence" value="ECO:0007669"/>
    <property type="project" value="TreeGrafter"/>
</dbReference>
<name>A0A7I7YY97_9MYCO</name>
<dbReference type="InterPro" id="IPR019887">
    <property type="entry name" value="Tscrpt_reg_AsnC/Lrp_C"/>
</dbReference>
<evidence type="ECO:0000256" key="1">
    <source>
        <dbReference type="ARBA" id="ARBA00023015"/>
    </source>
</evidence>
<dbReference type="InterPro" id="IPR011008">
    <property type="entry name" value="Dimeric_a/b-barrel"/>
</dbReference>
<dbReference type="InterPro" id="IPR019888">
    <property type="entry name" value="Tscrpt_reg_AsnC-like"/>
</dbReference>
<keyword evidence="3" id="KW-0804">Transcription</keyword>
<dbReference type="InterPro" id="IPR000485">
    <property type="entry name" value="AsnC-type_HTH_dom"/>
</dbReference>